<dbReference type="Gene3D" id="3.10.350.10">
    <property type="entry name" value="LysM domain"/>
    <property type="match status" value="1"/>
</dbReference>
<reference evidence="7" key="2">
    <citation type="submission" date="2013-11" db="EMBL/GenBank/DDBJ databases">
        <title>Draft genome sequence of Bacteroides uniformis (ATCC 8492).</title>
        <authorList>
            <person name="Sudarsanam P."/>
            <person name="Ley R."/>
            <person name="Guruge J."/>
            <person name="Turnbaugh P.J."/>
            <person name="Mahowald M."/>
            <person name="Liep D."/>
            <person name="Gordon J."/>
        </authorList>
    </citation>
    <scope>NUCLEOTIDE SEQUENCE</scope>
    <source>
        <strain evidence="7">ATCC 8492</strain>
    </source>
</reference>
<dbReference type="SMART" id="SM00257">
    <property type="entry name" value="LysM"/>
    <property type="match status" value="1"/>
</dbReference>
<feature type="compositionally biased region" description="Acidic residues" evidence="4">
    <location>
        <begin position="159"/>
        <end position="170"/>
    </location>
</feature>
<feature type="region of interest" description="Disordered" evidence="4">
    <location>
        <begin position="295"/>
        <end position="317"/>
    </location>
</feature>
<dbReference type="PANTHER" id="PTHR33175:SF2">
    <property type="entry name" value="INTEGRATION HOST FACTOR SUBUNIT ALPHA"/>
    <property type="match status" value="1"/>
</dbReference>
<dbReference type="EMBL" id="AAYH02000042">
    <property type="protein sequence ID" value="EDO54507.1"/>
    <property type="molecule type" value="Genomic_DNA"/>
</dbReference>
<evidence type="ECO:0000313" key="7">
    <source>
        <dbReference type="EMBL" id="EDO54507.1"/>
    </source>
</evidence>
<dbReference type="SUPFAM" id="SSF47729">
    <property type="entry name" value="IHF-like DNA-binding proteins"/>
    <property type="match status" value="1"/>
</dbReference>
<feature type="compositionally biased region" description="Acidic residues" evidence="4">
    <location>
        <begin position="115"/>
        <end position="126"/>
    </location>
</feature>
<reference evidence="7" key="1">
    <citation type="submission" date="2007-06" db="EMBL/GenBank/DDBJ databases">
        <authorList>
            <person name="Fulton L."/>
            <person name="Clifton S."/>
            <person name="Fulton B."/>
            <person name="Xu J."/>
            <person name="Minx P."/>
            <person name="Pepin K.H."/>
            <person name="Johnson M."/>
            <person name="Thiruvilangam P."/>
            <person name="Bhonagiri V."/>
            <person name="Nash W.E."/>
            <person name="Mardis E.R."/>
            <person name="Wilson R.K."/>
        </authorList>
    </citation>
    <scope>NUCLEOTIDE SEQUENCE [LARGE SCALE GENOMIC DNA]</scope>
    <source>
        <strain evidence="7">ATCC 8492</strain>
    </source>
</reference>
<evidence type="ECO:0000256" key="3">
    <source>
        <dbReference type="RuleBase" id="RU003939"/>
    </source>
</evidence>
<dbReference type="PROSITE" id="PS51782">
    <property type="entry name" value="LYSM"/>
    <property type="match status" value="1"/>
</dbReference>
<dbReference type="AlphaFoldDB" id="A0ABC9NCM3"/>
<protein>
    <submittedName>
        <fullName evidence="7">DNA-binding protein HU</fullName>
    </submittedName>
</protein>
<dbReference type="InterPro" id="IPR008861">
    <property type="entry name" value="GpX-like"/>
</dbReference>
<proteinExistence type="inferred from homology"/>
<keyword evidence="8" id="KW-1185">Reference proteome</keyword>
<comment type="caution">
    <text evidence="7">The sequence shown here is derived from an EMBL/GenBank/DDBJ whole genome shotgun (WGS) entry which is preliminary data.</text>
</comment>
<name>A0ABC9NCM3_BACUC</name>
<dbReference type="GO" id="GO:0003677">
    <property type="term" value="F:DNA binding"/>
    <property type="evidence" value="ECO:0007669"/>
    <property type="project" value="UniProtKB-KW"/>
</dbReference>
<dbReference type="Gene3D" id="4.10.520.10">
    <property type="entry name" value="IHF-like DNA-binding proteins"/>
    <property type="match status" value="1"/>
</dbReference>
<dbReference type="Pfam" id="PF00216">
    <property type="entry name" value="Bac_DNA_binding"/>
    <property type="match status" value="1"/>
</dbReference>
<evidence type="ECO:0000256" key="2">
    <source>
        <dbReference type="ARBA" id="ARBA00023125"/>
    </source>
</evidence>
<feature type="region of interest" description="Disordered" evidence="4">
    <location>
        <begin position="159"/>
        <end position="179"/>
    </location>
</feature>
<dbReference type="Pfam" id="PF05489">
    <property type="entry name" value="Phage_tail_X"/>
    <property type="match status" value="1"/>
</dbReference>
<sequence>MNEKLNIQDLIDTLAERHGMSKKNADSFVKEFFQLIEESLEKDKYVKIRGLGTFKLIDVGSRESVNVNTGERFEIQGHTKVSFTPEPALKDIINRPFSHFETVVLNDATVLEDTLQENDSEDDEDTEIKTPEQEVEEKVALVEEATIEEPLVETVVEEPLVEPEPEVEEEKPEKTEPEAMPENIVAVEPEPSEPVIKDTADSSTMKYFIGIVVFVVLLCGGAVAFMYYPDLLDKLTAKPLVEEVADSDVKESVTEKVDVPAGQDNIALTDSIVSKDVVVPARTDTVAETVATTTPALTTTPKENVQAQSPAPKKEQKKTVAPFEPDSVGYTIVGTETTYTIKEGETLTRVALRFYGTKALWPYIVKHNPGVIKNPDNVPYGTTIKIPKLAKKQVKNYCFFFVKY</sequence>
<feature type="transmembrane region" description="Helical" evidence="5">
    <location>
        <begin position="207"/>
        <end position="228"/>
    </location>
</feature>
<keyword evidence="5" id="KW-0472">Membrane</keyword>
<evidence type="ECO:0000256" key="1">
    <source>
        <dbReference type="ARBA" id="ARBA00010529"/>
    </source>
</evidence>
<dbReference type="SMART" id="SM00411">
    <property type="entry name" value="BHL"/>
    <property type="match status" value="1"/>
</dbReference>
<evidence type="ECO:0000313" key="8">
    <source>
        <dbReference type="Proteomes" id="UP000004110"/>
    </source>
</evidence>
<dbReference type="Proteomes" id="UP000004110">
    <property type="component" value="Unassembled WGS sequence"/>
</dbReference>
<evidence type="ECO:0000256" key="5">
    <source>
        <dbReference type="SAM" id="Phobius"/>
    </source>
</evidence>
<dbReference type="InterPro" id="IPR000119">
    <property type="entry name" value="Hist_DNA-bd"/>
</dbReference>
<organism evidence="7 8">
    <name type="scientific">Bacteroides uniformis (strain ATCC 8492 / DSM 6597 / CCUG 4942 / CIP 103695 / JCM 5828 / KCTC 5204 / NCTC 13054 / VPI 0061)</name>
    <dbReference type="NCBI Taxonomy" id="411479"/>
    <lineage>
        <taxon>Bacteria</taxon>
        <taxon>Pseudomonadati</taxon>
        <taxon>Bacteroidota</taxon>
        <taxon>Bacteroidia</taxon>
        <taxon>Bacteroidales</taxon>
        <taxon>Bacteroidaceae</taxon>
        <taxon>Bacteroides</taxon>
    </lineage>
</organism>
<dbReference type="CDD" id="cd00118">
    <property type="entry name" value="LysM"/>
    <property type="match status" value="1"/>
</dbReference>
<gene>
    <name evidence="7" type="primary">hup</name>
    <name evidence="7" type="ORF">BACUNI_01983</name>
</gene>
<comment type="similarity">
    <text evidence="1 3">Belongs to the bacterial histone-like protein family.</text>
</comment>
<dbReference type="RefSeq" id="WP_005827743.1">
    <property type="nucleotide sequence ID" value="NZ_DS362243.1"/>
</dbReference>
<dbReference type="PANTHER" id="PTHR33175">
    <property type="entry name" value="DNA-BINDING PROTEIN HU"/>
    <property type="match status" value="1"/>
</dbReference>
<keyword evidence="2 7" id="KW-0238">DNA-binding</keyword>
<keyword evidence="5" id="KW-0812">Transmembrane</keyword>
<feature type="region of interest" description="Disordered" evidence="4">
    <location>
        <begin position="115"/>
        <end position="134"/>
    </location>
</feature>
<accession>A0ABC9NCM3</accession>
<evidence type="ECO:0000256" key="4">
    <source>
        <dbReference type="SAM" id="MobiDB-lite"/>
    </source>
</evidence>
<keyword evidence="5" id="KW-1133">Transmembrane helix</keyword>
<evidence type="ECO:0000259" key="6">
    <source>
        <dbReference type="PROSITE" id="PS51782"/>
    </source>
</evidence>
<dbReference type="InterPro" id="IPR010992">
    <property type="entry name" value="IHF-like_DNA-bd_dom_sf"/>
</dbReference>
<feature type="domain" description="LysM" evidence="6">
    <location>
        <begin position="337"/>
        <end position="386"/>
    </location>
</feature>
<dbReference type="InterPro" id="IPR018392">
    <property type="entry name" value="LysM"/>
</dbReference>
<dbReference type="InterPro" id="IPR036779">
    <property type="entry name" value="LysM_dom_sf"/>
</dbReference>